<dbReference type="AlphaFoldDB" id="A0A1G9C025"/>
<reference evidence="3" key="1">
    <citation type="submission" date="2016-10" db="EMBL/GenBank/DDBJ databases">
        <authorList>
            <person name="Varghese N."/>
            <person name="Submissions S."/>
        </authorList>
    </citation>
    <scope>NUCLEOTIDE SEQUENCE [LARGE SCALE GENOMIC DNA]</scope>
    <source>
        <strain evidence="3">CGMCC 1.10658</strain>
    </source>
</reference>
<organism evidence="2 3">
    <name type="scientific">Microbulbifer yueqingensis</name>
    <dbReference type="NCBI Taxonomy" id="658219"/>
    <lineage>
        <taxon>Bacteria</taxon>
        <taxon>Pseudomonadati</taxon>
        <taxon>Pseudomonadota</taxon>
        <taxon>Gammaproteobacteria</taxon>
        <taxon>Cellvibrionales</taxon>
        <taxon>Microbulbiferaceae</taxon>
        <taxon>Microbulbifer</taxon>
    </lineage>
</organism>
<dbReference type="Proteomes" id="UP000199305">
    <property type="component" value="Unassembled WGS sequence"/>
</dbReference>
<sequence length="161" mass="17640">MKLLRHLTFNRVFFSFFPLYLLVPLLCLAVSHGASAEVSQRAWAGNWLVVGEGDQQLVWQLHADGSGYAYGFAPGGELSHGFAISWSLLGDRVRVRTGAAVRCSGGVVDVAFTGWSPVTLDFAVLDGRHWRQHGGGLLSFQRRLKHWETPTAGSECPKLSS</sequence>
<proteinExistence type="predicted"/>
<feature type="signal peptide" evidence="1">
    <location>
        <begin position="1"/>
        <end position="36"/>
    </location>
</feature>
<dbReference type="RefSeq" id="WP_091514230.1">
    <property type="nucleotide sequence ID" value="NZ_FNFH01000004.1"/>
</dbReference>
<keyword evidence="3" id="KW-1185">Reference proteome</keyword>
<name>A0A1G9C025_9GAMM</name>
<evidence type="ECO:0000256" key="1">
    <source>
        <dbReference type="SAM" id="SignalP"/>
    </source>
</evidence>
<dbReference type="OrthoDB" id="5739489at2"/>
<dbReference type="EMBL" id="FNFH01000004">
    <property type="protein sequence ID" value="SDK45052.1"/>
    <property type="molecule type" value="Genomic_DNA"/>
</dbReference>
<evidence type="ECO:0000313" key="2">
    <source>
        <dbReference type="EMBL" id="SDK45052.1"/>
    </source>
</evidence>
<protein>
    <submittedName>
        <fullName evidence="2">Uncharacterized protein</fullName>
    </submittedName>
</protein>
<evidence type="ECO:0000313" key="3">
    <source>
        <dbReference type="Proteomes" id="UP000199305"/>
    </source>
</evidence>
<dbReference type="STRING" id="658219.SAMN05216212_2427"/>
<gene>
    <name evidence="2" type="ORF">SAMN05216212_2427</name>
</gene>
<keyword evidence="1" id="KW-0732">Signal</keyword>
<feature type="chain" id="PRO_5011672864" evidence="1">
    <location>
        <begin position="37"/>
        <end position="161"/>
    </location>
</feature>
<accession>A0A1G9C025</accession>